<evidence type="ECO:0000256" key="6">
    <source>
        <dbReference type="ARBA" id="ARBA00022989"/>
    </source>
</evidence>
<dbReference type="InterPro" id="IPR051204">
    <property type="entry name" value="ABC_transp_perm/SBD"/>
</dbReference>
<organism evidence="10 11">
    <name type="scientific">Alkalicoccobacillus porphyridii</name>
    <dbReference type="NCBI Taxonomy" id="2597270"/>
    <lineage>
        <taxon>Bacteria</taxon>
        <taxon>Bacillati</taxon>
        <taxon>Bacillota</taxon>
        <taxon>Bacilli</taxon>
        <taxon>Bacillales</taxon>
        <taxon>Bacillaceae</taxon>
        <taxon>Alkalicoccobacillus</taxon>
    </lineage>
</organism>
<comment type="similarity">
    <text evidence="2">Belongs to the binding-protein-dependent transport system permease family. CysTW subfamily.</text>
</comment>
<evidence type="ECO:0000256" key="5">
    <source>
        <dbReference type="ARBA" id="ARBA00022970"/>
    </source>
</evidence>
<evidence type="ECO:0000256" key="7">
    <source>
        <dbReference type="ARBA" id="ARBA00023136"/>
    </source>
</evidence>
<evidence type="ECO:0000313" key="11">
    <source>
        <dbReference type="Proteomes" id="UP000318521"/>
    </source>
</evidence>
<dbReference type="PROSITE" id="PS50928">
    <property type="entry name" value="ABC_TM1"/>
    <property type="match status" value="1"/>
</dbReference>
<comment type="subcellular location">
    <subcellularLocation>
        <location evidence="1 8">Cell membrane</location>
        <topology evidence="1 8">Multi-pass membrane protein</topology>
    </subcellularLocation>
</comment>
<evidence type="ECO:0000313" key="10">
    <source>
        <dbReference type="EMBL" id="TSB47081.1"/>
    </source>
</evidence>
<dbReference type="OrthoDB" id="9801163at2"/>
<feature type="domain" description="ABC transmembrane type-1" evidence="9">
    <location>
        <begin position="22"/>
        <end position="207"/>
    </location>
</feature>
<dbReference type="GO" id="GO:0055085">
    <property type="term" value="P:transmembrane transport"/>
    <property type="evidence" value="ECO:0007669"/>
    <property type="project" value="InterPro"/>
</dbReference>
<evidence type="ECO:0000256" key="3">
    <source>
        <dbReference type="ARBA" id="ARBA00022448"/>
    </source>
</evidence>
<dbReference type="AlphaFoldDB" id="A0A554A063"/>
<comment type="caution">
    <text evidence="10">The sequence shown here is derived from an EMBL/GenBank/DDBJ whole genome shotgun (WGS) entry which is preliminary data.</text>
</comment>
<dbReference type="PANTHER" id="PTHR30177">
    <property type="entry name" value="GLYCINE BETAINE/L-PROLINE TRANSPORT SYSTEM PERMEASE PROTEIN PROW"/>
    <property type="match status" value="1"/>
</dbReference>
<feature type="transmembrane region" description="Helical" evidence="8">
    <location>
        <begin position="84"/>
        <end position="102"/>
    </location>
</feature>
<reference evidence="10 11" key="1">
    <citation type="submission" date="2019-07" db="EMBL/GenBank/DDBJ databases">
        <authorList>
            <person name="Park Y.J."/>
            <person name="Jeong S.E."/>
            <person name="Jung H.S."/>
        </authorList>
    </citation>
    <scope>NUCLEOTIDE SEQUENCE [LARGE SCALE GENOMIC DNA]</scope>
    <source>
        <strain evidence="11">P16(2019)</strain>
    </source>
</reference>
<dbReference type="EMBL" id="VLXZ01000004">
    <property type="protein sequence ID" value="TSB47081.1"/>
    <property type="molecule type" value="Genomic_DNA"/>
</dbReference>
<keyword evidence="7 8" id="KW-0472">Membrane</keyword>
<protein>
    <submittedName>
        <fullName evidence="10">ABC transporter permease</fullName>
    </submittedName>
</protein>
<keyword evidence="3 8" id="KW-0813">Transport</keyword>
<dbReference type="Pfam" id="PF00528">
    <property type="entry name" value="BPD_transp_1"/>
    <property type="match status" value="1"/>
</dbReference>
<dbReference type="PANTHER" id="PTHR30177:SF4">
    <property type="entry name" value="OSMOPROTECTANT IMPORT PERMEASE PROTEIN OSMW"/>
    <property type="match status" value="1"/>
</dbReference>
<keyword evidence="6 8" id="KW-1133">Transmembrane helix</keyword>
<dbReference type="FunFam" id="1.10.3720.10:FF:000001">
    <property type="entry name" value="Glycine betaine ABC transporter, permease"/>
    <property type="match status" value="1"/>
</dbReference>
<feature type="transmembrane region" description="Helical" evidence="8">
    <location>
        <begin position="183"/>
        <end position="206"/>
    </location>
</feature>
<feature type="transmembrane region" description="Helical" evidence="8">
    <location>
        <begin position="22"/>
        <end position="47"/>
    </location>
</feature>
<keyword evidence="11" id="KW-1185">Reference proteome</keyword>
<evidence type="ECO:0000256" key="8">
    <source>
        <dbReference type="RuleBase" id="RU363032"/>
    </source>
</evidence>
<feature type="transmembrane region" description="Helical" evidence="8">
    <location>
        <begin position="54"/>
        <end position="78"/>
    </location>
</feature>
<dbReference type="GO" id="GO:0031460">
    <property type="term" value="P:glycine betaine transport"/>
    <property type="evidence" value="ECO:0007669"/>
    <property type="project" value="TreeGrafter"/>
</dbReference>
<dbReference type="GO" id="GO:0005886">
    <property type="term" value="C:plasma membrane"/>
    <property type="evidence" value="ECO:0007669"/>
    <property type="project" value="UniProtKB-SubCell"/>
</dbReference>
<dbReference type="InterPro" id="IPR035906">
    <property type="entry name" value="MetI-like_sf"/>
</dbReference>
<keyword evidence="4 8" id="KW-0812">Transmembrane</keyword>
<dbReference type="GO" id="GO:0006865">
    <property type="term" value="P:amino acid transport"/>
    <property type="evidence" value="ECO:0007669"/>
    <property type="project" value="UniProtKB-KW"/>
</dbReference>
<evidence type="ECO:0000256" key="2">
    <source>
        <dbReference type="ARBA" id="ARBA00007069"/>
    </source>
</evidence>
<keyword evidence="5" id="KW-0029">Amino-acid transport</keyword>
<evidence type="ECO:0000256" key="4">
    <source>
        <dbReference type="ARBA" id="ARBA00022692"/>
    </source>
</evidence>
<dbReference type="Gene3D" id="1.10.3720.10">
    <property type="entry name" value="MetI-like"/>
    <property type="match status" value="1"/>
</dbReference>
<feature type="transmembrane region" description="Helical" evidence="8">
    <location>
        <begin position="152"/>
        <end position="177"/>
    </location>
</feature>
<evidence type="ECO:0000256" key="1">
    <source>
        <dbReference type="ARBA" id="ARBA00004651"/>
    </source>
</evidence>
<accession>A0A554A063</accession>
<name>A0A554A063_9BACI</name>
<sequence>MTVIQDYGAFLANRYGDILASLWQHLSIVALAVLLGCLVAISIAILLTRMKEGVLNSVVFTLANIFQTVPTIALLAIFIPILGIGMTPAVIALFLYSLLPLLRNTYSGIKEVDEGVVESAIGMGYSSMQRLWKIELPLAFPYILSGIRLTTVYIISWTTLAALIGAGGLGDLIMAGMSNNDNFLIFTGAATAVILALLVDLVLGLFSKQRQGSTQ</sequence>
<evidence type="ECO:0000259" key="9">
    <source>
        <dbReference type="PROSITE" id="PS50928"/>
    </source>
</evidence>
<dbReference type="CDD" id="cd06261">
    <property type="entry name" value="TM_PBP2"/>
    <property type="match status" value="1"/>
</dbReference>
<dbReference type="SUPFAM" id="SSF161098">
    <property type="entry name" value="MetI-like"/>
    <property type="match status" value="1"/>
</dbReference>
<dbReference type="RefSeq" id="WP_143848311.1">
    <property type="nucleotide sequence ID" value="NZ_VLXZ01000004.1"/>
</dbReference>
<gene>
    <name evidence="10" type="ORF">FN960_08685</name>
</gene>
<proteinExistence type="inferred from homology"/>
<dbReference type="InterPro" id="IPR000515">
    <property type="entry name" value="MetI-like"/>
</dbReference>
<dbReference type="Proteomes" id="UP000318521">
    <property type="component" value="Unassembled WGS sequence"/>
</dbReference>